<dbReference type="GO" id="GO:0033202">
    <property type="term" value="C:DNA helicase complex"/>
    <property type="evidence" value="ECO:0007669"/>
    <property type="project" value="TreeGrafter"/>
</dbReference>
<keyword evidence="5" id="KW-0347">Helicase</keyword>
<keyword evidence="1" id="KW-0540">Nuclease</keyword>
<keyword evidence="4" id="KW-0378">Hydrolase</keyword>
<dbReference type="Gene3D" id="3.90.320.10">
    <property type="match status" value="1"/>
</dbReference>
<evidence type="ECO:0000313" key="13">
    <source>
        <dbReference type="EMBL" id="QHL91957.1"/>
    </source>
</evidence>
<feature type="compositionally biased region" description="Low complexity" evidence="11">
    <location>
        <begin position="14"/>
        <end position="29"/>
    </location>
</feature>
<dbReference type="InterPro" id="IPR038726">
    <property type="entry name" value="PDDEXK_AddAB-type"/>
</dbReference>
<feature type="domain" description="UvrD-like helicase C-terminal" evidence="12">
    <location>
        <begin position="42"/>
        <end position="319"/>
    </location>
</feature>
<protein>
    <recommendedName>
        <fullName evidence="10">DNA 3'-5' helicase II</fullName>
    </recommendedName>
</protein>
<dbReference type="SUPFAM" id="SSF52540">
    <property type="entry name" value="P-loop containing nucleoside triphosphate hydrolases"/>
    <property type="match status" value="1"/>
</dbReference>
<feature type="region of interest" description="Disordered" evidence="11">
    <location>
        <begin position="470"/>
        <end position="506"/>
    </location>
</feature>
<dbReference type="InterPro" id="IPR014017">
    <property type="entry name" value="DNA_helicase_UvrD-like_C"/>
</dbReference>
<organism evidence="13 14">
    <name type="scientific">Sphingomonas changnyeongensis</name>
    <dbReference type="NCBI Taxonomy" id="2698679"/>
    <lineage>
        <taxon>Bacteria</taxon>
        <taxon>Pseudomonadati</taxon>
        <taxon>Pseudomonadota</taxon>
        <taxon>Alphaproteobacteria</taxon>
        <taxon>Sphingomonadales</taxon>
        <taxon>Sphingomonadaceae</taxon>
        <taxon>Sphingomonas</taxon>
    </lineage>
</organism>
<dbReference type="Pfam" id="PF12705">
    <property type="entry name" value="PDDEXK_1"/>
    <property type="match status" value="1"/>
</dbReference>
<dbReference type="EMBL" id="CP047895">
    <property type="protein sequence ID" value="QHL91957.1"/>
    <property type="molecule type" value="Genomic_DNA"/>
</dbReference>
<dbReference type="GO" id="GO:0005524">
    <property type="term" value="F:ATP binding"/>
    <property type="evidence" value="ECO:0007669"/>
    <property type="project" value="UniProtKB-KW"/>
</dbReference>
<dbReference type="AlphaFoldDB" id="A0A7Z2NY72"/>
<dbReference type="PANTHER" id="PTHR11070">
    <property type="entry name" value="UVRD / RECB / PCRA DNA HELICASE FAMILY MEMBER"/>
    <property type="match status" value="1"/>
</dbReference>
<dbReference type="PROSITE" id="PS51217">
    <property type="entry name" value="UVRD_HELICASE_CTER"/>
    <property type="match status" value="1"/>
</dbReference>
<dbReference type="InterPro" id="IPR000212">
    <property type="entry name" value="DNA_helicase_UvrD/REP"/>
</dbReference>
<dbReference type="GO" id="GO:0005829">
    <property type="term" value="C:cytosol"/>
    <property type="evidence" value="ECO:0007669"/>
    <property type="project" value="TreeGrafter"/>
</dbReference>
<dbReference type="InterPro" id="IPR011604">
    <property type="entry name" value="PDDEXK-like_dom_sf"/>
</dbReference>
<evidence type="ECO:0000256" key="1">
    <source>
        <dbReference type="ARBA" id="ARBA00022722"/>
    </source>
</evidence>
<dbReference type="Proteomes" id="UP000464468">
    <property type="component" value="Chromosome"/>
</dbReference>
<evidence type="ECO:0000256" key="2">
    <source>
        <dbReference type="ARBA" id="ARBA00022741"/>
    </source>
</evidence>
<dbReference type="GO" id="GO:0043138">
    <property type="term" value="F:3'-5' DNA helicase activity"/>
    <property type="evidence" value="ECO:0007669"/>
    <property type="project" value="TreeGrafter"/>
</dbReference>
<dbReference type="InterPro" id="IPR027417">
    <property type="entry name" value="P-loop_NTPase"/>
</dbReference>
<evidence type="ECO:0000256" key="8">
    <source>
        <dbReference type="ARBA" id="ARBA00023125"/>
    </source>
</evidence>
<sequence length="675" mass="71491">MGDGVALEPHVSARPGPGLVTLLPPVRLTIDGDGDAETSEDDAGVDDEFGDDGGGEGDGEGDGDGPRTGGDAGEEGWVSRAERIWAASLARRLRQWLGIGADARPLMIGGGGHGAVRPLSPGDVMILVRKRGSLAALIVARLYAEGVPVAGVDRLRLNAPLAVRDLLAAARFALQPDDDLNLAALLVSPLIGWSQERLLDIAAPRRGRLWAAVRAGGGETLDALTAIQNAADFVTPYRFFEGLLSGALEGRRRLLARLGEEARDPIEELLSAALAFEGQANPSLQRFLDWFDRGEVEIVRDPAHQPAAVRVMTAHASKGLQAPMVILADATTDPDANRRTRIDWHAPGLDAPLPLFRPRKAEVPPALAADIAEAERRDRAEHWRLLYVAMTRAEQRLVIGGALGPRARGRVPADSWYGAVDRAMAALDAPAADETGGVRREWAGHRPEAFGATHGAAQQAETAAPAEPLPDWLLRPAPAEAQPPRPLAPSALGEDDAADPPPGPALRAAAERGRLLHALFERLPAVVEAERRMAADRWLAGAGGVADAALRVMLVDQACGVIADPRFAEVFAPDALAEAPIAAVVAGRVVAGTVDRLCVAEDRVLVVDFKTSRRAPMTLADAPEAHLRQMAAYAAALAEIFPGRRIEAGLLYTAAPVLLTLDAATLDRFKPVFQP</sequence>
<evidence type="ECO:0000259" key="12">
    <source>
        <dbReference type="PROSITE" id="PS51217"/>
    </source>
</evidence>
<evidence type="ECO:0000256" key="11">
    <source>
        <dbReference type="SAM" id="MobiDB-lite"/>
    </source>
</evidence>
<keyword evidence="7" id="KW-0067">ATP-binding</keyword>
<keyword evidence="8" id="KW-0238">DNA-binding</keyword>
<name>A0A7Z2NY72_9SPHN</name>
<evidence type="ECO:0000256" key="9">
    <source>
        <dbReference type="ARBA" id="ARBA00023204"/>
    </source>
</evidence>
<evidence type="ECO:0000256" key="4">
    <source>
        <dbReference type="ARBA" id="ARBA00022801"/>
    </source>
</evidence>
<dbReference type="GO" id="GO:0004527">
    <property type="term" value="F:exonuclease activity"/>
    <property type="evidence" value="ECO:0007669"/>
    <property type="project" value="UniProtKB-KW"/>
</dbReference>
<dbReference type="SUPFAM" id="SSF52980">
    <property type="entry name" value="Restriction endonuclease-like"/>
    <property type="match status" value="1"/>
</dbReference>
<dbReference type="PANTHER" id="PTHR11070:SF2">
    <property type="entry name" value="ATP-DEPENDENT DNA HELICASE SRS2"/>
    <property type="match status" value="1"/>
</dbReference>
<evidence type="ECO:0000256" key="6">
    <source>
        <dbReference type="ARBA" id="ARBA00022839"/>
    </source>
</evidence>
<gene>
    <name evidence="13" type="ORF">GVO57_11890</name>
</gene>
<evidence type="ECO:0000256" key="10">
    <source>
        <dbReference type="ARBA" id="ARBA00034923"/>
    </source>
</evidence>
<dbReference type="GO" id="GO:0000725">
    <property type="term" value="P:recombinational repair"/>
    <property type="evidence" value="ECO:0007669"/>
    <property type="project" value="TreeGrafter"/>
</dbReference>
<dbReference type="GO" id="GO:0003677">
    <property type="term" value="F:DNA binding"/>
    <property type="evidence" value="ECO:0007669"/>
    <property type="project" value="UniProtKB-KW"/>
</dbReference>
<dbReference type="Gene3D" id="3.40.50.300">
    <property type="entry name" value="P-loop containing nucleotide triphosphate hydrolases"/>
    <property type="match status" value="2"/>
</dbReference>
<evidence type="ECO:0000313" key="14">
    <source>
        <dbReference type="Proteomes" id="UP000464468"/>
    </source>
</evidence>
<dbReference type="Gene3D" id="1.10.486.10">
    <property type="entry name" value="PCRA, domain 4"/>
    <property type="match status" value="1"/>
</dbReference>
<evidence type="ECO:0000256" key="3">
    <source>
        <dbReference type="ARBA" id="ARBA00022763"/>
    </source>
</evidence>
<keyword evidence="9" id="KW-0234">DNA repair</keyword>
<evidence type="ECO:0000256" key="7">
    <source>
        <dbReference type="ARBA" id="ARBA00022840"/>
    </source>
</evidence>
<reference evidence="13 14" key="1">
    <citation type="submission" date="2020-01" db="EMBL/GenBank/DDBJ databases">
        <title>Sphingomonas sp. C33 whole genome sequece.</title>
        <authorList>
            <person name="Park C."/>
        </authorList>
    </citation>
    <scope>NUCLEOTIDE SEQUENCE [LARGE SCALE GENOMIC DNA]</scope>
    <source>
        <strain evidence="13 14">C33</strain>
    </source>
</reference>
<dbReference type="InterPro" id="IPR011335">
    <property type="entry name" value="Restrct_endonuc-II-like"/>
</dbReference>
<keyword evidence="14" id="KW-1185">Reference proteome</keyword>
<accession>A0A7Z2NY72</accession>
<feature type="region of interest" description="Disordered" evidence="11">
    <location>
        <begin position="1"/>
        <end position="75"/>
    </location>
</feature>
<keyword evidence="3" id="KW-0227">DNA damage</keyword>
<feature type="compositionally biased region" description="Acidic residues" evidence="11">
    <location>
        <begin position="32"/>
        <end position="63"/>
    </location>
</feature>
<dbReference type="Pfam" id="PF13361">
    <property type="entry name" value="UvrD_C"/>
    <property type="match status" value="1"/>
</dbReference>
<evidence type="ECO:0000256" key="5">
    <source>
        <dbReference type="ARBA" id="ARBA00022806"/>
    </source>
</evidence>
<dbReference type="KEGG" id="schy:GVO57_11890"/>
<keyword evidence="2" id="KW-0547">Nucleotide-binding</keyword>
<proteinExistence type="predicted"/>
<keyword evidence="6" id="KW-0269">Exonuclease</keyword>